<evidence type="ECO:0000313" key="2">
    <source>
        <dbReference type="EMBL" id="TCS79245.1"/>
    </source>
</evidence>
<dbReference type="Proteomes" id="UP000295188">
    <property type="component" value="Unassembled WGS sequence"/>
</dbReference>
<dbReference type="InterPro" id="IPR035931">
    <property type="entry name" value="YlxR-like_sf"/>
</dbReference>
<accession>A0A4R3K8M7</accession>
<gene>
    <name evidence="2" type="ORF">EDC37_10711</name>
</gene>
<dbReference type="PANTHER" id="PTHR34215:SF1">
    <property type="entry name" value="YLXR DOMAIN-CONTAINING PROTEIN"/>
    <property type="match status" value="1"/>
</dbReference>
<protein>
    <recommendedName>
        <fullName evidence="1">YlxR domain-containing protein</fullName>
    </recommendedName>
</protein>
<keyword evidence="3" id="KW-1185">Reference proteome</keyword>
<dbReference type="InterPro" id="IPR007393">
    <property type="entry name" value="YlxR_dom"/>
</dbReference>
<reference evidence="2 3" key="1">
    <citation type="submission" date="2019-03" db="EMBL/GenBank/DDBJ databases">
        <title>Genomic Encyclopedia of Type Strains, Phase IV (KMG-IV): sequencing the most valuable type-strain genomes for metagenomic binning, comparative biology and taxonomic classification.</title>
        <authorList>
            <person name="Goeker M."/>
        </authorList>
    </citation>
    <scope>NUCLEOTIDE SEQUENCE [LARGE SCALE GENOMIC DNA]</scope>
    <source>
        <strain evidence="2 3">DSM 20467</strain>
    </source>
</reference>
<name>A0A4R3K8M7_9FIRM</name>
<evidence type="ECO:0000313" key="3">
    <source>
        <dbReference type="Proteomes" id="UP000295188"/>
    </source>
</evidence>
<dbReference type="OrthoDB" id="9813251at2"/>
<dbReference type="SUPFAM" id="SSF64376">
    <property type="entry name" value="YlxR-like"/>
    <property type="match status" value="1"/>
</dbReference>
<dbReference type="CDD" id="cd00279">
    <property type="entry name" value="YlxR"/>
    <property type="match status" value="1"/>
</dbReference>
<dbReference type="Gene3D" id="3.30.1230.10">
    <property type="entry name" value="YlxR-like"/>
    <property type="match status" value="1"/>
</dbReference>
<organism evidence="2 3">
    <name type="scientific">Pectinatus cerevisiiphilus</name>
    <dbReference type="NCBI Taxonomy" id="86956"/>
    <lineage>
        <taxon>Bacteria</taxon>
        <taxon>Bacillati</taxon>
        <taxon>Bacillota</taxon>
        <taxon>Negativicutes</taxon>
        <taxon>Selenomonadales</taxon>
        <taxon>Selenomonadaceae</taxon>
        <taxon>Pectinatus</taxon>
    </lineage>
</organism>
<dbReference type="InterPro" id="IPR037465">
    <property type="entry name" value="YlxR"/>
</dbReference>
<sequence length="91" mass="10206">MGGKKKIPERMCVGCQKIRSKKDMIRVVRSPEGEFAIDRTGKKSGRGAYICADFHCLEAAIKGHRLEKSFKCPIDAEIYEELKVGFLNTDA</sequence>
<dbReference type="NCBIfam" id="NF047356">
    <property type="entry name" value="RNA_bind_RnpM"/>
    <property type="match status" value="1"/>
</dbReference>
<evidence type="ECO:0000259" key="1">
    <source>
        <dbReference type="Pfam" id="PF04296"/>
    </source>
</evidence>
<dbReference type="Pfam" id="PF04296">
    <property type="entry name" value="YlxR"/>
    <property type="match status" value="1"/>
</dbReference>
<proteinExistence type="predicted"/>
<dbReference type="AlphaFoldDB" id="A0A4R3K8M7"/>
<comment type="caution">
    <text evidence="2">The sequence shown here is derived from an EMBL/GenBank/DDBJ whole genome shotgun (WGS) entry which is preliminary data.</text>
</comment>
<dbReference type="PANTHER" id="PTHR34215">
    <property type="entry name" value="BLL0784 PROTEIN"/>
    <property type="match status" value="1"/>
</dbReference>
<dbReference type="EMBL" id="SMAA01000007">
    <property type="protein sequence ID" value="TCS79245.1"/>
    <property type="molecule type" value="Genomic_DNA"/>
</dbReference>
<dbReference type="RefSeq" id="WP_132548912.1">
    <property type="nucleotide sequence ID" value="NZ_SMAA01000007.1"/>
</dbReference>
<feature type="domain" description="YlxR" evidence="1">
    <location>
        <begin position="10"/>
        <end position="83"/>
    </location>
</feature>